<evidence type="ECO:0008006" key="3">
    <source>
        <dbReference type="Google" id="ProtNLM"/>
    </source>
</evidence>
<organism evidence="1 2">
    <name type="scientific">Luteimonas lutimaris</name>
    <dbReference type="NCBI Taxonomy" id="698645"/>
    <lineage>
        <taxon>Bacteria</taxon>
        <taxon>Pseudomonadati</taxon>
        <taxon>Pseudomonadota</taxon>
        <taxon>Gammaproteobacteria</taxon>
        <taxon>Lysobacterales</taxon>
        <taxon>Lysobacteraceae</taxon>
        <taxon>Luteimonas</taxon>
    </lineage>
</organism>
<dbReference type="EMBL" id="BAAAZU010000020">
    <property type="protein sequence ID" value="GAA3927947.1"/>
    <property type="molecule type" value="Genomic_DNA"/>
</dbReference>
<dbReference type="InterPro" id="IPR024524">
    <property type="entry name" value="DUF3800"/>
</dbReference>
<protein>
    <recommendedName>
        <fullName evidence="3">DUF3800 domain-containing protein</fullName>
    </recommendedName>
</protein>
<sequence>MLISYFDEVKPNPQGQPYYWLGGLMLRDDVIQDIESELNQLAHRCFGSYELTQSTEFHATDICSGNRNFRRWRDPARRLEVLKELARIIDKPDGVFRVAVRLDVARIDASVDYEAMAFMYLVERVNQFARGRKTSSILIGDLEHGGVVERSVRSLAEYRQSGTLYAFGQSIGNVVDTVHFAQSHHSRLLQLADTYMWFKQLFHRTDEPAGIKIELMRFLRQDTDITWEHKYKYWPPAE</sequence>
<evidence type="ECO:0000313" key="2">
    <source>
        <dbReference type="Proteomes" id="UP001501727"/>
    </source>
</evidence>
<proteinExistence type="predicted"/>
<name>A0ABP7MT05_9GAMM</name>
<dbReference type="Proteomes" id="UP001501727">
    <property type="component" value="Unassembled WGS sequence"/>
</dbReference>
<dbReference type="Pfam" id="PF12686">
    <property type="entry name" value="DUF3800"/>
    <property type="match status" value="1"/>
</dbReference>
<keyword evidence="2" id="KW-1185">Reference proteome</keyword>
<gene>
    <name evidence="1" type="ORF">GCM10022229_22270</name>
</gene>
<reference evidence="2" key="1">
    <citation type="journal article" date="2019" name="Int. J. Syst. Evol. Microbiol.">
        <title>The Global Catalogue of Microorganisms (GCM) 10K type strain sequencing project: providing services to taxonomists for standard genome sequencing and annotation.</title>
        <authorList>
            <consortium name="The Broad Institute Genomics Platform"/>
            <consortium name="The Broad Institute Genome Sequencing Center for Infectious Disease"/>
            <person name="Wu L."/>
            <person name="Ma J."/>
        </authorList>
    </citation>
    <scope>NUCLEOTIDE SEQUENCE [LARGE SCALE GENOMIC DNA]</scope>
    <source>
        <strain evidence="2">JCM 16916</strain>
    </source>
</reference>
<evidence type="ECO:0000313" key="1">
    <source>
        <dbReference type="EMBL" id="GAA3927947.1"/>
    </source>
</evidence>
<dbReference type="RefSeq" id="WP_344760073.1">
    <property type="nucleotide sequence ID" value="NZ_BAAAZU010000020.1"/>
</dbReference>
<comment type="caution">
    <text evidence="1">The sequence shown here is derived from an EMBL/GenBank/DDBJ whole genome shotgun (WGS) entry which is preliminary data.</text>
</comment>
<accession>A0ABP7MT05</accession>